<accession>B4SGP1</accession>
<protein>
    <submittedName>
        <fullName evidence="1">Transcriptional regulator, CopG family</fullName>
    </submittedName>
</protein>
<dbReference type="PANTHER" id="PTHR40688">
    <property type="match status" value="1"/>
</dbReference>
<dbReference type="PANTHER" id="PTHR40688:SF2">
    <property type="entry name" value="RIBBON-HELIX-HELIX PROTEIN COPG DOMAIN-CONTAINING PROTEIN"/>
    <property type="match status" value="1"/>
</dbReference>
<evidence type="ECO:0000313" key="2">
    <source>
        <dbReference type="Proteomes" id="UP000002724"/>
    </source>
</evidence>
<dbReference type="SUPFAM" id="SSF47598">
    <property type="entry name" value="Ribbon-helix-helix"/>
    <property type="match status" value="1"/>
</dbReference>
<dbReference type="EMBL" id="CP001110">
    <property type="protein sequence ID" value="ACF43454.1"/>
    <property type="molecule type" value="Genomic_DNA"/>
</dbReference>
<dbReference type="eggNOG" id="COG3905">
    <property type="taxonomic scope" value="Bacteria"/>
</dbReference>
<dbReference type="CDD" id="cd22233">
    <property type="entry name" value="RHH_CopAso-like"/>
    <property type="match status" value="1"/>
</dbReference>
<sequence length="86" mass="9857">MTTKTKRQQVTFKIPKETNDRLTALAVATRRTKTFVLEEAVSAYLNYNEWQIQSIQRGLEDMKAGRVTPIEDVIAELEAELENCPD</sequence>
<keyword evidence="2" id="KW-1185">Reference proteome</keyword>
<dbReference type="Gene3D" id="1.10.1220.10">
    <property type="entry name" value="Met repressor-like"/>
    <property type="match status" value="1"/>
</dbReference>
<reference evidence="1 2" key="1">
    <citation type="submission" date="2008-06" db="EMBL/GenBank/DDBJ databases">
        <title>Complete sequence of Pelodictyon phaeoclathratiforme BU-1.</title>
        <authorList>
            <consortium name="US DOE Joint Genome Institute"/>
            <person name="Lucas S."/>
            <person name="Copeland A."/>
            <person name="Lapidus A."/>
            <person name="Glavina del Rio T."/>
            <person name="Dalin E."/>
            <person name="Tice H."/>
            <person name="Bruce D."/>
            <person name="Goodwin L."/>
            <person name="Pitluck S."/>
            <person name="Schmutz J."/>
            <person name="Larimer F."/>
            <person name="Land M."/>
            <person name="Hauser L."/>
            <person name="Kyrpides N."/>
            <person name="Mikhailova N."/>
            <person name="Liu Z."/>
            <person name="Li T."/>
            <person name="Zhao F."/>
            <person name="Overmann J."/>
            <person name="Bryant D.A."/>
            <person name="Richardson P."/>
        </authorList>
    </citation>
    <scope>NUCLEOTIDE SEQUENCE [LARGE SCALE GENOMIC DNA]</scope>
    <source>
        <strain evidence="2">DSM 5477 / BU-1</strain>
    </source>
</reference>
<dbReference type="InterPro" id="IPR013321">
    <property type="entry name" value="Arc_rbn_hlx_hlx"/>
</dbReference>
<dbReference type="HOGENOM" id="CLU_155311_5_3_10"/>
<name>B4SGP1_PELPB</name>
<organism evidence="1 2">
    <name type="scientific">Pelodictyon phaeoclathratiforme (strain DSM 5477 / BU-1)</name>
    <dbReference type="NCBI Taxonomy" id="324925"/>
    <lineage>
        <taxon>Bacteria</taxon>
        <taxon>Pseudomonadati</taxon>
        <taxon>Chlorobiota</taxon>
        <taxon>Chlorobiia</taxon>
        <taxon>Chlorobiales</taxon>
        <taxon>Chlorobiaceae</taxon>
        <taxon>Chlorobium/Pelodictyon group</taxon>
        <taxon>Pelodictyon</taxon>
    </lineage>
</organism>
<evidence type="ECO:0000313" key="1">
    <source>
        <dbReference type="EMBL" id="ACF43454.1"/>
    </source>
</evidence>
<dbReference type="RefSeq" id="WP_012507946.1">
    <property type="nucleotide sequence ID" value="NC_011060.1"/>
</dbReference>
<dbReference type="OrthoDB" id="598264at2"/>
<dbReference type="GO" id="GO:0006355">
    <property type="term" value="P:regulation of DNA-templated transcription"/>
    <property type="evidence" value="ECO:0007669"/>
    <property type="project" value="InterPro"/>
</dbReference>
<dbReference type="KEGG" id="pph:Ppha_1179"/>
<dbReference type="Proteomes" id="UP000002724">
    <property type="component" value="Chromosome"/>
</dbReference>
<dbReference type="InterPro" id="IPR052991">
    <property type="entry name" value="Non-func_TypeII_TA_Antitoxin"/>
</dbReference>
<dbReference type="AlphaFoldDB" id="B4SGP1"/>
<dbReference type="STRING" id="324925.Ppha_1179"/>
<proteinExistence type="predicted"/>
<gene>
    <name evidence="1" type="ordered locus">Ppha_1179</name>
</gene>
<dbReference type="InterPro" id="IPR010985">
    <property type="entry name" value="Ribbon_hlx_hlx"/>
</dbReference>